<comment type="caution">
    <text evidence="2">The sequence shown here is derived from an EMBL/GenBank/DDBJ whole genome shotgun (WGS) entry which is preliminary data.</text>
</comment>
<reference evidence="2 3" key="2">
    <citation type="submission" date="2015-05" db="EMBL/GenBank/DDBJ databases">
        <authorList>
            <person name="Morales-Cruz A."/>
            <person name="Amrine K.C."/>
            <person name="Cantu D."/>
        </authorList>
    </citation>
    <scope>NUCLEOTIDE SEQUENCE [LARGE SCALE GENOMIC DNA]</scope>
    <source>
        <strain evidence="2">DA912</strain>
    </source>
</reference>
<gene>
    <name evidence="2" type="ORF">UCDDA912_g06314</name>
</gene>
<evidence type="ECO:0008006" key="4">
    <source>
        <dbReference type="Google" id="ProtNLM"/>
    </source>
</evidence>
<dbReference type="PANTHER" id="PTHR28048:SF1">
    <property type="entry name" value="ACR195WP"/>
    <property type="match status" value="1"/>
</dbReference>
<evidence type="ECO:0000256" key="1">
    <source>
        <dbReference type="SAM" id="Phobius"/>
    </source>
</evidence>
<keyword evidence="1" id="KW-1133">Transmembrane helix</keyword>
<dbReference type="PANTHER" id="PTHR28048">
    <property type="entry name" value="ACR195WP"/>
    <property type="match status" value="1"/>
</dbReference>
<name>A0A0G2I0S6_9PEZI</name>
<dbReference type="STRING" id="1214573.A0A0G2I0S6"/>
<protein>
    <recommendedName>
        <fullName evidence="4">Exosome complex exonuclease</fullName>
    </recommendedName>
</protein>
<dbReference type="OrthoDB" id="6604875at2759"/>
<reference evidence="2 3" key="1">
    <citation type="submission" date="2015-05" db="EMBL/GenBank/DDBJ databases">
        <title>Distinctive expansion of gene families associated with plant cell wall degradation and secondary metabolism in the genomes of grapevine trunk pathogens.</title>
        <authorList>
            <person name="Lawrence D.P."/>
            <person name="Travadon R."/>
            <person name="Rolshausen P.E."/>
            <person name="Baumgartner K."/>
        </authorList>
    </citation>
    <scope>NUCLEOTIDE SEQUENCE [LARGE SCALE GENOMIC DNA]</scope>
    <source>
        <strain evidence="2">DA912</strain>
    </source>
</reference>
<keyword evidence="3" id="KW-1185">Reference proteome</keyword>
<evidence type="ECO:0000313" key="3">
    <source>
        <dbReference type="Proteomes" id="UP000034680"/>
    </source>
</evidence>
<dbReference type="InterPro" id="IPR053092">
    <property type="entry name" value="Mitochondrial_unc_protein"/>
</dbReference>
<evidence type="ECO:0000313" key="2">
    <source>
        <dbReference type="EMBL" id="KKY33715.1"/>
    </source>
</evidence>
<dbReference type="EMBL" id="LCUC01000234">
    <property type="protein sequence ID" value="KKY33715.1"/>
    <property type="molecule type" value="Genomic_DNA"/>
</dbReference>
<sequence length="114" mass="12568">MAGEKIPSNQPEKLSDILKQEKRDYDCTPCRLVGKLFPPLPALAPTDRRCLVETGGTAFLGLATYSYISGMSQLEKQRAVILKSNSWLGMRSRRMGIGGLSLGLAYLGLYRLFA</sequence>
<feature type="transmembrane region" description="Helical" evidence="1">
    <location>
        <begin position="95"/>
        <end position="113"/>
    </location>
</feature>
<dbReference type="Proteomes" id="UP000034680">
    <property type="component" value="Unassembled WGS sequence"/>
</dbReference>
<keyword evidence="1" id="KW-0812">Transmembrane</keyword>
<accession>A0A0G2I0S6</accession>
<organism evidence="2 3">
    <name type="scientific">Diaporthe ampelina</name>
    <dbReference type="NCBI Taxonomy" id="1214573"/>
    <lineage>
        <taxon>Eukaryota</taxon>
        <taxon>Fungi</taxon>
        <taxon>Dikarya</taxon>
        <taxon>Ascomycota</taxon>
        <taxon>Pezizomycotina</taxon>
        <taxon>Sordariomycetes</taxon>
        <taxon>Sordariomycetidae</taxon>
        <taxon>Diaporthales</taxon>
        <taxon>Diaporthaceae</taxon>
        <taxon>Diaporthe</taxon>
    </lineage>
</organism>
<proteinExistence type="predicted"/>
<keyword evidence="1" id="KW-0472">Membrane</keyword>
<dbReference type="AlphaFoldDB" id="A0A0G2I0S6"/>